<sequence>MSSILKAFGREDKDKKDEKDKGKEHKDHKDGDKKDKKKKKEKKEKKPGQEDDSSSSSSSSDSDSGKVKQFEWVLDRWKRNVLIIRAANYFQQLGVPRCVGFHHLPDSKDGRFVELLELKKDNQYETLSVEKCCF</sequence>
<dbReference type="KEGG" id="tsr:106547427"/>
<name>A0A6I9Y011_9SAUR</name>
<dbReference type="RefSeq" id="XP_013920077.1">
    <property type="nucleotide sequence ID" value="XM_014064602.1"/>
</dbReference>
<accession>A0A6I9Y011</accession>
<organism evidence="2 3">
    <name type="scientific">Thamnophis sirtalis</name>
    <dbReference type="NCBI Taxonomy" id="35019"/>
    <lineage>
        <taxon>Eukaryota</taxon>
        <taxon>Metazoa</taxon>
        <taxon>Chordata</taxon>
        <taxon>Craniata</taxon>
        <taxon>Vertebrata</taxon>
        <taxon>Euteleostomi</taxon>
        <taxon>Lepidosauria</taxon>
        <taxon>Squamata</taxon>
        <taxon>Bifurcata</taxon>
        <taxon>Unidentata</taxon>
        <taxon>Episquamata</taxon>
        <taxon>Toxicofera</taxon>
        <taxon>Serpentes</taxon>
        <taxon>Colubroidea</taxon>
        <taxon>Colubridae</taxon>
        <taxon>Natricinae</taxon>
        <taxon>Thamnophis</taxon>
    </lineage>
</organism>
<evidence type="ECO:0000313" key="3">
    <source>
        <dbReference type="RefSeq" id="XP_013920077.1"/>
    </source>
</evidence>
<evidence type="ECO:0000313" key="2">
    <source>
        <dbReference type="Proteomes" id="UP000504617"/>
    </source>
</evidence>
<protein>
    <submittedName>
        <fullName evidence="3">Nucleolar protein of 40 kDa isoform X1</fullName>
    </submittedName>
</protein>
<proteinExistence type="predicted"/>
<feature type="compositionally biased region" description="Basic and acidic residues" evidence="1">
    <location>
        <begin position="8"/>
        <end position="34"/>
    </location>
</feature>
<dbReference type="AlphaFoldDB" id="A0A6I9Y011"/>
<evidence type="ECO:0000256" key="1">
    <source>
        <dbReference type="SAM" id="MobiDB-lite"/>
    </source>
</evidence>
<gene>
    <name evidence="3" type="primary">ZCCHC17</name>
</gene>
<dbReference type="CTD" id="51538"/>
<feature type="region of interest" description="Disordered" evidence="1">
    <location>
        <begin position="1"/>
        <end position="68"/>
    </location>
</feature>
<dbReference type="Proteomes" id="UP000504617">
    <property type="component" value="Unplaced"/>
</dbReference>
<dbReference type="GeneID" id="106547427"/>
<reference evidence="3" key="1">
    <citation type="submission" date="2025-08" db="UniProtKB">
        <authorList>
            <consortium name="RefSeq"/>
        </authorList>
    </citation>
    <scope>IDENTIFICATION</scope>
    <source>
        <tissue evidence="3">Skeletal muscle</tissue>
    </source>
</reference>
<keyword evidence="2" id="KW-1185">Reference proteome</keyword>